<accession>A0A498R8C2</accession>
<keyword evidence="7 8" id="KW-0472">Membrane</keyword>
<feature type="transmembrane region" description="Helical" evidence="8">
    <location>
        <begin position="36"/>
        <end position="54"/>
    </location>
</feature>
<dbReference type="Pfam" id="PF03547">
    <property type="entry name" value="Mem_trans"/>
    <property type="match status" value="1"/>
</dbReference>
<comment type="subcellular location">
    <subcellularLocation>
        <location evidence="1">Cell membrane</location>
        <topology evidence="1">Multi-pass membrane protein</topology>
    </subcellularLocation>
</comment>
<gene>
    <name evidence="9" type="ORF">LUCI_2688</name>
</gene>
<feature type="transmembrane region" description="Helical" evidence="8">
    <location>
        <begin position="99"/>
        <end position="119"/>
    </location>
</feature>
<reference evidence="9 10" key="1">
    <citation type="submission" date="2018-06" db="EMBL/GenBank/DDBJ databases">
        <authorList>
            <person name="Strepis N."/>
        </authorList>
    </citation>
    <scope>NUCLEOTIDE SEQUENCE [LARGE SCALE GENOMIC DNA]</scope>
    <source>
        <strain evidence="9">LUCI</strain>
    </source>
</reference>
<evidence type="ECO:0000256" key="1">
    <source>
        <dbReference type="ARBA" id="ARBA00004651"/>
    </source>
</evidence>
<keyword evidence="3" id="KW-0813">Transport</keyword>
<organism evidence="9 10">
    <name type="scientific">Lucifera butyrica</name>
    <dbReference type="NCBI Taxonomy" id="1351585"/>
    <lineage>
        <taxon>Bacteria</taxon>
        <taxon>Bacillati</taxon>
        <taxon>Bacillota</taxon>
        <taxon>Negativicutes</taxon>
        <taxon>Veillonellales</taxon>
        <taxon>Veillonellaceae</taxon>
        <taxon>Lucifera</taxon>
    </lineage>
</organism>
<keyword evidence="6 8" id="KW-1133">Transmembrane helix</keyword>
<evidence type="ECO:0000256" key="7">
    <source>
        <dbReference type="ARBA" id="ARBA00023136"/>
    </source>
</evidence>
<name>A0A498R8C2_9FIRM</name>
<evidence type="ECO:0000313" key="10">
    <source>
        <dbReference type="Proteomes" id="UP000277811"/>
    </source>
</evidence>
<keyword evidence="4" id="KW-1003">Cell membrane</keyword>
<evidence type="ECO:0000313" key="9">
    <source>
        <dbReference type="EMBL" id="VBB07439.1"/>
    </source>
</evidence>
<sequence>MTFLNSMESILSIIIMVSIGYILTAHKWFDEQSGRLFARLVSYIALPAYMLWNLMSSFNHDKLVELSSGLLVPFASIALCYAIGYTVSRAIKIEPKHQGTFRSMFFSSNSVFIGLPINLALFGPESLPYVLLYYIANTTTFWTIGLHGIRADGTGGGKSLLSLDTLRQILSPPLLGFLCAILFILLRIHLPPFITDTSKYLGSMTTPLSMLFIGIALFQVKFKEIRFNKDMIAILLGRFVVSPLAVLGVAALFPIPLLMKNVFVIQAAMPVMTQTSIMCRQYKSDYRYAAVMTLVTTLLTILVVPLYMTILQHLPG</sequence>
<keyword evidence="5 8" id="KW-0812">Transmembrane</keyword>
<evidence type="ECO:0000256" key="6">
    <source>
        <dbReference type="ARBA" id="ARBA00022989"/>
    </source>
</evidence>
<dbReference type="OrthoDB" id="9798064at2"/>
<evidence type="ECO:0000256" key="2">
    <source>
        <dbReference type="ARBA" id="ARBA00010145"/>
    </source>
</evidence>
<evidence type="ECO:0000256" key="5">
    <source>
        <dbReference type="ARBA" id="ARBA00022692"/>
    </source>
</evidence>
<dbReference type="Proteomes" id="UP000277811">
    <property type="component" value="Unassembled WGS sequence"/>
</dbReference>
<feature type="transmembrane region" description="Helical" evidence="8">
    <location>
        <begin position="131"/>
        <end position="149"/>
    </location>
</feature>
<feature type="transmembrane region" description="Helical" evidence="8">
    <location>
        <begin position="6"/>
        <end position="24"/>
    </location>
</feature>
<feature type="transmembrane region" description="Helical" evidence="8">
    <location>
        <begin position="66"/>
        <end position="87"/>
    </location>
</feature>
<dbReference type="InterPro" id="IPR004776">
    <property type="entry name" value="Mem_transp_PIN-like"/>
</dbReference>
<keyword evidence="10" id="KW-1185">Reference proteome</keyword>
<dbReference type="Gene3D" id="1.20.1530.20">
    <property type="match status" value="1"/>
</dbReference>
<dbReference type="InterPro" id="IPR038770">
    <property type="entry name" value="Na+/solute_symporter_sf"/>
</dbReference>
<protein>
    <submittedName>
        <fullName evidence="9">Membrane transport protein</fullName>
    </submittedName>
</protein>
<dbReference type="GO" id="GO:0005886">
    <property type="term" value="C:plasma membrane"/>
    <property type="evidence" value="ECO:0007669"/>
    <property type="project" value="UniProtKB-SubCell"/>
</dbReference>
<proteinExistence type="inferred from homology"/>
<dbReference type="PANTHER" id="PTHR36838:SF1">
    <property type="entry name" value="SLR1864 PROTEIN"/>
    <property type="match status" value="1"/>
</dbReference>
<feature type="transmembrane region" description="Helical" evidence="8">
    <location>
        <begin position="232"/>
        <end position="255"/>
    </location>
</feature>
<dbReference type="AlphaFoldDB" id="A0A498R8C2"/>
<evidence type="ECO:0000256" key="8">
    <source>
        <dbReference type="SAM" id="Phobius"/>
    </source>
</evidence>
<evidence type="ECO:0000256" key="4">
    <source>
        <dbReference type="ARBA" id="ARBA00022475"/>
    </source>
</evidence>
<dbReference type="PANTHER" id="PTHR36838">
    <property type="entry name" value="AUXIN EFFLUX CARRIER FAMILY PROTEIN"/>
    <property type="match status" value="1"/>
</dbReference>
<comment type="similarity">
    <text evidence="2">Belongs to the auxin efflux carrier (TC 2.A.69) family.</text>
</comment>
<evidence type="ECO:0000256" key="3">
    <source>
        <dbReference type="ARBA" id="ARBA00022448"/>
    </source>
</evidence>
<feature type="transmembrane region" description="Helical" evidence="8">
    <location>
        <begin position="169"/>
        <end position="188"/>
    </location>
</feature>
<dbReference type="EMBL" id="UPPP01000074">
    <property type="protein sequence ID" value="VBB07439.1"/>
    <property type="molecule type" value="Genomic_DNA"/>
</dbReference>
<dbReference type="GO" id="GO:0055085">
    <property type="term" value="P:transmembrane transport"/>
    <property type="evidence" value="ECO:0007669"/>
    <property type="project" value="InterPro"/>
</dbReference>
<feature type="transmembrane region" description="Helical" evidence="8">
    <location>
        <begin position="200"/>
        <end position="220"/>
    </location>
</feature>
<feature type="transmembrane region" description="Helical" evidence="8">
    <location>
        <begin position="286"/>
        <end position="308"/>
    </location>
</feature>